<evidence type="ECO:0000313" key="4">
    <source>
        <dbReference type="Proteomes" id="UP000576082"/>
    </source>
</evidence>
<dbReference type="NCBIfam" id="TIGR00177">
    <property type="entry name" value="molyb_syn"/>
    <property type="match status" value="1"/>
</dbReference>
<dbReference type="SUPFAM" id="SSF142433">
    <property type="entry name" value="CinA-like"/>
    <property type="match status" value="1"/>
</dbReference>
<dbReference type="Pfam" id="PF18146">
    <property type="entry name" value="CinA_KH"/>
    <property type="match status" value="1"/>
</dbReference>
<dbReference type="InterPro" id="IPR041424">
    <property type="entry name" value="CinA_KH"/>
</dbReference>
<dbReference type="HAMAP" id="MF_00226_B">
    <property type="entry name" value="CinA_B"/>
    <property type="match status" value="1"/>
</dbReference>
<protein>
    <recommendedName>
        <fullName evidence="1">CinA-like protein</fullName>
    </recommendedName>
</protein>
<name>A0A7X9RTM5_9BACT</name>
<dbReference type="InterPro" id="IPR050101">
    <property type="entry name" value="CinA"/>
</dbReference>
<dbReference type="InterPro" id="IPR036653">
    <property type="entry name" value="CinA-like_C"/>
</dbReference>
<dbReference type="CDD" id="cd00885">
    <property type="entry name" value="cinA"/>
    <property type="match status" value="1"/>
</dbReference>
<dbReference type="NCBIfam" id="NF001813">
    <property type="entry name" value="PRK00549.1"/>
    <property type="match status" value="1"/>
</dbReference>
<keyword evidence="4" id="KW-1185">Reference proteome</keyword>
<dbReference type="Pfam" id="PF00994">
    <property type="entry name" value="MoCF_biosynth"/>
    <property type="match status" value="1"/>
</dbReference>
<evidence type="ECO:0000313" key="3">
    <source>
        <dbReference type="EMBL" id="NME67504.1"/>
    </source>
</evidence>
<proteinExistence type="inferred from homology"/>
<comment type="similarity">
    <text evidence="1">Belongs to the CinA family.</text>
</comment>
<evidence type="ECO:0000256" key="1">
    <source>
        <dbReference type="HAMAP-Rule" id="MF_00226"/>
    </source>
</evidence>
<dbReference type="AlphaFoldDB" id="A0A7X9RTM5"/>
<gene>
    <name evidence="3" type="ORF">HHU12_05970</name>
</gene>
<dbReference type="RefSeq" id="WP_169655839.1">
    <property type="nucleotide sequence ID" value="NZ_JABANE010000011.1"/>
</dbReference>
<evidence type="ECO:0000259" key="2">
    <source>
        <dbReference type="SMART" id="SM00852"/>
    </source>
</evidence>
<comment type="caution">
    <text evidence="3">The sequence shown here is derived from an EMBL/GenBank/DDBJ whole genome shotgun (WGS) entry which is preliminary data.</text>
</comment>
<dbReference type="InterPro" id="IPR008135">
    <property type="entry name" value="Competence-induced_CinA"/>
</dbReference>
<dbReference type="NCBIfam" id="TIGR00200">
    <property type="entry name" value="cinA_nterm"/>
    <property type="match status" value="1"/>
</dbReference>
<dbReference type="PANTHER" id="PTHR13939">
    <property type="entry name" value="NICOTINAMIDE-NUCLEOTIDE AMIDOHYDROLASE PNCC"/>
    <property type="match status" value="1"/>
</dbReference>
<organism evidence="3 4">
    <name type="scientific">Flammeovirga aprica JL-4</name>
    <dbReference type="NCBI Taxonomy" id="694437"/>
    <lineage>
        <taxon>Bacteria</taxon>
        <taxon>Pseudomonadati</taxon>
        <taxon>Bacteroidota</taxon>
        <taxon>Cytophagia</taxon>
        <taxon>Cytophagales</taxon>
        <taxon>Flammeovirgaceae</taxon>
        <taxon>Flammeovirga</taxon>
    </lineage>
</organism>
<dbReference type="InterPro" id="IPR036425">
    <property type="entry name" value="MoaB/Mog-like_dom_sf"/>
</dbReference>
<dbReference type="InterPro" id="IPR001453">
    <property type="entry name" value="MoaB/Mog_dom"/>
</dbReference>
<dbReference type="PIRSF" id="PIRSF006728">
    <property type="entry name" value="CinA"/>
    <property type="match status" value="1"/>
</dbReference>
<dbReference type="Gene3D" id="3.40.980.10">
    <property type="entry name" value="MoaB/Mog-like domain"/>
    <property type="match status" value="1"/>
</dbReference>
<dbReference type="SMART" id="SM00852">
    <property type="entry name" value="MoCF_biosynth"/>
    <property type="match status" value="1"/>
</dbReference>
<dbReference type="Gene3D" id="3.90.950.20">
    <property type="entry name" value="CinA-like"/>
    <property type="match status" value="1"/>
</dbReference>
<dbReference type="InterPro" id="IPR008136">
    <property type="entry name" value="CinA_C"/>
</dbReference>
<dbReference type="NCBIfam" id="TIGR00199">
    <property type="entry name" value="PncC_domain"/>
    <property type="match status" value="1"/>
</dbReference>
<dbReference type="PANTHER" id="PTHR13939:SF0">
    <property type="entry name" value="NMN AMIDOHYDROLASE-LIKE PROTEIN YFAY"/>
    <property type="match status" value="1"/>
</dbReference>
<dbReference type="EMBL" id="JABANE010000011">
    <property type="protein sequence ID" value="NME67504.1"/>
    <property type="molecule type" value="Genomic_DNA"/>
</dbReference>
<accession>A0A7X9RTM5</accession>
<sequence length="418" mass="46520">MKTHTYVEIVTIGDEILYGQITDTNSQWMGTELNKKGFKVIRKTSIGDTKEEILTILEEAQSRADVVLITGGLGPTKDDITKNTIAEYFGVEMTFHQEVYDNIAELFKARNRELTVLNRMQADIPSNGKVLMNKVGTAPGMWFENGEKTIVSMPGVPHEMKYLMENHVLNQLQEKYHTPFIVHKMMRTMGIPESKLAEMIEDWEENLPEELSLAYLPRMGQVRLRITGVSYDETDLKDKIEKEVVKLRELLGENLYAEEDIDIELVVSDLLKEKGLSLATAESCTGGNIAKTITGIPGASAYYNGGIVSYSNEVKESQLGVTSESLKNFGAVSEQVALQMANNVREKYNSDYGVATTGIAGPSGGTKDKPVGTIWIALSTAEKTEAKLLKLYNNRKLNVTVTTNSVFKWLLEELKSGN</sequence>
<dbReference type="Pfam" id="PF02464">
    <property type="entry name" value="CinA"/>
    <property type="match status" value="1"/>
</dbReference>
<dbReference type="Proteomes" id="UP000576082">
    <property type="component" value="Unassembled WGS sequence"/>
</dbReference>
<dbReference type="Gene3D" id="3.30.70.2860">
    <property type="match status" value="1"/>
</dbReference>
<feature type="domain" description="MoaB/Mog" evidence="2">
    <location>
        <begin position="8"/>
        <end position="175"/>
    </location>
</feature>
<reference evidence="3 4" key="1">
    <citation type="submission" date="2020-04" db="EMBL/GenBank/DDBJ databases">
        <title>Flammeovirga sp. SR4, a novel species isolated from seawater.</title>
        <authorList>
            <person name="Wang X."/>
        </authorList>
    </citation>
    <scope>NUCLEOTIDE SEQUENCE [LARGE SCALE GENOMIC DNA]</scope>
    <source>
        <strain evidence="3 4">ATCC 23126</strain>
    </source>
</reference>
<dbReference type="SUPFAM" id="SSF53218">
    <property type="entry name" value="Molybdenum cofactor biosynthesis proteins"/>
    <property type="match status" value="1"/>
</dbReference>